<sequence length="71" mass="8236">MPRTKVYDLKDGPVDQLFTELLTKLIGDAEEIETDDKRYILEEVITALDVMDEDDTFGTEGWRHRYDISAV</sequence>
<reference evidence="1 2" key="1">
    <citation type="submission" date="2017-02" db="EMBL/GenBank/DDBJ databases">
        <title>The first characterized phage against a member of the ecologically important #sphingomonads reveals high dissimilarity against all other known phages.</title>
        <authorList>
            <person name="Nielsen T.K."/>
            <person name="Carstens A.B."/>
            <person name="Kot W."/>
            <person name="Lametsch R."/>
            <person name="Neve H."/>
            <person name="Hansen L.H."/>
        </authorList>
    </citation>
    <scope>NUCLEOTIDE SEQUENCE [LARGE SCALE GENOMIC DNA]</scope>
</reference>
<dbReference type="EMBL" id="KY629563">
    <property type="protein sequence ID" value="ARK07469.1"/>
    <property type="molecule type" value="Genomic_DNA"/>
</dbReference>
<keyword evidence="2" id="KW-1185">Reference proteome</keyword>
<name>A0A1W6DX57_9CAUD</name>
<gene>
    <name evidence="1" type="ORF">LAV_00069</name>
</gene>
<dbReference type="Proteomes" id="UP000223906">
    <property type="component" value="Segment"/>
</dbReference>
<organism evidence="1 2">
    <name type="scientific">Sphingobium phage Lacusarx</name>
    <dbReference type="NCBI Taxonomy" id="1980139"/>
    <lineage>
        <taxon>Viruses</taxon>
        <taxon>Duplodnaviria</taxon>
        <taxon>Heunggongvirae</taxon>
        <taxon>Uroviricota</taxon>
        <taxon>Caudoviricetes</taxon>
        <taxon>Lacusarxvirus</taxon>
        <taxon>Lacusarxvirus lacusarx</taxon>
    </lineage>
</organism>
<evidence type="ECO:0000313" key="2">
    <source>
        <dbReference type="Proteomes" id="UP000223906"/>
    </source>
</evidence>
<evidence type="ECO:0000313" key="1">
    <source>
        <dbReference type="EMBL" id="ARK07469.1"/>
    </source>
</evidence>
<proteinExistence type="predicted"/>
<protein>
    <submittedName>
        <fullName evidence="1">Uncharacterized protein</fullName>
    </submittedName>
</protein>
<accession>A0A1W6DX57</accession>